<sequence length="210" mass="23863">MVDKTVPYYDVFMLHHNLNDVEVMPLPDGYSFRYFDGSQTDIDHWCEIEASSGDVESVEKAHSEFDRYYGNSIGLLKERCLFLLSSDSLPVGTATAYMFLEGQPGLPEPASDAEELPENVTGHLHWVAMREDYKGRGLSKPLITKTMQRMAELGHKKAFLHSQTPSWVACKIYLDLGWEPFRFVQSREDFTAGWNIVFDKAGVSRELPSS</sequence>
<dbReference type="InterPro" id="IPR000182">
    <property type="entry name" value="GNAT_dom"/>
</dbReference>
<evidence type="ECO:0000259" key="1">
    <source>
        <dbReference type="PROSITE" id="PS51186"/>
    </source>
</evidence>
<dbReference type="CDD" id="cd04301">
    <property type="entry name" value="NAT_SF"/>
    <property type="match status" value="1"/>
</dbReference>
<dbReference type="GO" id="GO:0016747">
    <property type="term" value="F:acyltransferase activity, transferring groups other than amino-acyl groups"/>
    <property type="evidence" value="ECO:0007669"/>
    <property type="project" value="InterPro"/>
</dbReference>
<dbReference type="Pfam" id="PF00583">
    <property type="entry name" value="Acetyltransf_1"/>
    <property type="match status" value="1"/>
</dbReference>
<gene>
    <name evidence="2" type="ORF">TR69_WS6001001149</name>
</gene>
<dbReference type="EMBL" id="JYNZ01000004">
    <property type="protein sequence ID" value="KXK26155.1"/>
    <property type="molecule type" value="Genomic_DNA"/>
</dbReference>
<dbReference type="SUPFAM" id="SSF55729">
    <property type="entry name" value="Acyl-CoA N-acyltransferases (Nat)"/>
    <property type="match status" value="1"/>
</dbReference>
<proteinExistence type="predicted"/>
<name>A0A136LWY2_9BACT</name>
<dbReference type="Proteomes" id="UP000070457">
    <property type="component" value="Unassembled WGS sequence"/>
</dbReference>
<dbReference type="Gene3D" id="3.40.630.30">
    <property type="match status" value="1"/>
</dbReference>
<comment type="caution">
    <text evidence="2">The sequence shown here is derived from an EMBL/GenBank/DDBJ whole genome shotgun (WGS) entry which is preliminary data.</text>
</comment>
<evidence type="ECO:0000313" key="3">
    <source>
        <dbReference type="Proteomes" id="UP000070457"/>
    </source>
</evidence>
<dbReference type="PROSITE" id="PS51186">
    <property type="entry name" value="GNAT"/>
    <property type="match status" value="1"/>
</dbReference>
<feature type="domain" description="N-acetyltransferase" evidence="1">
    <location>
        <begin position="32"/>
        <end position="200"/>
    </location>
</feature>
<keyword evidence="2" id="KW-0808">Transferase</keyword>
<dbReference type="InterPro" id="IPR016181">
    <property type="entry name" value="Acyl_CoA_acyltransferase"/>
</dbReference>
<dbReference type="STRING" id="1617426.TR69_WS6001001149"/>
<accession>A0A136LWY2</accession>
<evidence type="ECO:0000313" key="2">
    <source>
        <dbReference type="EMBL" id="KXK26155.1"/>
    </source>
</evidence>
<reference evidence="2 3" key="1">
    <citation type="submission" date="2015-02" db="EMBL/GenBank/DDBJ databases">
        <title>Improved understanding of the partial-nitritation anammox process through 23 genomes representing the majority of the microbial community.</title>
        <authorList>
            <person name="Speth D.R."/>
            <person name="In T Zandt M."/>
            <person name="Guerrero Cruz S."/>
            <person name="Jetten M.S."/>
            <person name="Dutilh B.E."/>
        </authorList>
    </citation>
    <scope>NUCLEOTIDE SEQUENCE [LARGE SCALE GENOMIC DNA]</scope>
    <source>
        <strain evidence="2">OLB20</strain>
    </source>
</reference>
<organism evidence="2 3">
    <name type="scientific">candidate division WS6 bacterium OLB20</name>
    <dbReference type="NCBI Taxonomy" id="1617426"/>
    <lineage>
        <taxon>Bacteria</taxon>
        <taxon>Candidatus Dojkabacteria</taxon>
    </lineage>
</organism>
<protein>
    <submittedName>
        <fullName evidence="2">Acetyltransferase (GNAT) family protein</fullName>
    </submittedName>
</protein>
<dbReference type="AlphaFoldDB" id="A0A136LWY2"/>